<dbReference type="OrthoDB" id="308039at2"/>
<dbReference type="Proteomes" id="UP000001915">
    <property type="component" value="Chromosome"/>
</dbReference>
<dbReference type="EC" id="3.1.-.-" evidence="5"/>
<evidence type="ECO:0000256" key="4">
    <source>
        <dbReference type="ARBA" id="ARBA00022801"/>
    </source>
</evidence>
<dbReference type="HAMAP" id="MF_00651">
    <property type="entry name" value="Nuclease_YqgF"/>
    <property type="match status" value="1"/>
</dbReference>
<comment type="similarity">
    <text evidence="5">Belongs to the YqgF HJR family.</text>
</comment>
<dbReference type="PANTHER" id="PTHR33317">
    <property type="entry name" value="POLYNUCLEOTIDYL TRANSFERASE, RIBONUCLEASE H-LIKE SUPERFAMILY PROTEIN"/>
    <property type="match status" value="1"/>
</dbReference>
<keyword evidence="4 5" id="KW-0378">Hydrolase</keyword>
<evidence type="ECO:0000256" key="3">
    <source>
        <dbReference type="ARBA" id="ARBA00022722"/>
    </source>
</evidence>
<evidence type="ECO:0000313" key="7">
    <source>
        <dbReference type="EMBL" id="ADG72867.1"/>
    </source>
</evidence>
<protein>
    <recommendedName>
        <fullName evidence="5">Putative pre-16S rRNA nuclease</fullName>
        <ecNumber evidence="5">3.1.-.-</ecNumber>
    </recommendedName>
</protein>
<dbReference type="AlphaFoldDB" id="D5U7S1"/>
<dbReference type="SUPFAM" id="SSF53098">
    <property type="entry name" value="Ribonuclease H-like"/>
    <property type="match status" value="1"/>
</dbReference>
<dbReference type="RefSeq" id="WP_013115203.1">
    <property type="nucleotide sequence ID" value="NC_014150.1"/>
</dbReference>
<dbReference type="GO" id="GO:0016788">
    <property type="term" value="F:hydrolase activity, acting on ester bonds"/>
    <property type="evidence" value="ECO:0007669"/>
    <property type="project" value="UniProtKB-UniRule"/>
</dbReference>
<dbReference type="InterPro" id="IPR006641">
    <property type="entry name" value="YqgF/RNaseH-like_dom"/>
</dbReference>
<dbReference type="eggNOG" id="COG0816">
    <property type="taxonomic scope" value="Bacteria"/>
</dbReference>
<dbReference type="GO" id="GO:0005737">
    <property type="term" value="C:cytoplasm"/>
    <property type="evidence" value="ECO:0007669"/>
    <property type="project" value="UniProtKB-SubCell"/>
</dbReference>
<keyword evidence="3 5" id="KW-0540">Nuclease</keyword>
<dbReference type="NCBIfam" id="TIGR00250">
    <property type="entry name" value="RNAse_H_YqgF"/>
    <property type="match status" value="1"/>
</dbReference>
<keyword evidence="1 5" id="KW-0963">Cytoplasm</keyword>
<evidence type="ECO:0000259" key="6">
    <source>
        <dbReference type="SMART" id="SM00732"/>
    </source>
</evidence>
<keyword evidence="2 5" id="KW-0690">Ribosome biogenesis</keyword>
<dbReference type="GO" id="GO:0000967">
    <property type="term" value="P:rRNA 5'-end processing"/>
    <property type="evidence" value="ECO:0007669"/>
    <property type="project" value="UniProtKB-UniRule"/>
</dbReference>
<dbReference type="InterPro" id="IPR037027">
    <property type="entry name" value="YqgF/RNaseH-like_dom_sf"/>
</dbReference>
<comment type="function">
    <text evidence="5">Could be a nuclease involved in processing of the 5'-end of pre-16S rRNA.</text>
</comment>
<evidence type="ECO:0000256" key="1">
    <source>
        <dbReference type="ARBA" id="ARBA00022490"/>
    </source>
</evidence>
<accession>D5U7S1</accession>
<dbReference type="KEGG" id="brm:Bmur_2800"/>
<evidence type="ECO:0000256" key="5">
    <source>
        <dbReference type="HAMAP-Rule" id="MF_00651"/>
    </source>
</evidence>
<organism evidence="7 8">
    <name type="scientific">Brachyspira murdochii (strain ATCC 51284 / DSM 12563 / 56-150)</name>
    <name type="common">Serpulina murdochii</name>
    <dbReference type="NCBI Taxonomy" id="526224"/>
    <lineage>
        <taxon>Bacteria</taxon>
        <taxon>Pseudomonadati</taxon>
        <taxon>Spirochaetota</taxon>
        <taxon>Spirochaetia</taxon>
        <taxon>Brachyspirales</taxon>
        <taxon>Brachyspiraceae</taxon>
        <taxon>Brachyspira</taxon>
    </lineage>
</organism>
<sequence length="141" mass="16045">MVLGVDFGRKKTGTAFMDMNIKIPFPLLLIEESNAKKVKRALMDIIEEKNIDTVVFGLPLSDEGKESEWCSEIRRFSDFLLKSVKVNVVFVDEYGTSKEADYILRGRKKNVKKKANDLIAAALILENYLNVLNMNNKNDNV</sequence>
<dbReference type="PANTHER" id="PTHR33317:SF4">
    <property type="entry name" value="POLYNUCLEOTIDYL TRANSFERASE, RIBONUCLEASE H-LIKE SUPERFAMILY PROTEIN"/>
    <property type="match status" value="1"/>
</dbReference>
<evidence type="ECO:0000256" key="2">
    <source>
        <dbReference type="ARBA" id="ARBA00022517"/>
    </source>
</evidence>
<proteinExistence type="inferred from homology"/>
<reference evidence="7 8" key="1">
    <citation type="journal article" date="2010" name="Stand. Genomic Sci.">
        <title>Complete genome sequence of Brachyspira murdochii type strain (56-150).</title>
        <authorList>
            <person name="Pati A."/>
            <person name="Sikorski J."/>
            <person name="Gronow S."/>
            <person name="Munk C."/>
            <person name="Lapidus A."/>
            <person name="Copeland A."/>
            <person name="Glavina Del Tio T."/>
            <person name="Nolan M."/>
            <person name="Lucas S."/>
            <person name="Chen F."/>
            <person name="Tice H."/>
            <person name="Cheng J.F."/>
            <person name="Han C."/>
            <person name="Detter J.C."/>
            <person name="Bruce D."/>
            <person name="Tapia R."/>
            <person name="Goodwin L."/>
            <person name="Pitluck S."/>
            <person name="Liolios K."/>
            <person name="Ivanova N."/>
            <person name="Mavromatis K."/>
            <person name="Mikhailova N."/>
            <person name="Chen A."/>
            <person name="Palaniappan K."/>
            <person name="Land M."/>
            <person name="Hauser L."/>
            <person name="Chang Y.J."/>
            <person name="Jeffries C.D."/>
            <person name="Spring S."/>
            <person name="Rohde M."/>
            <person name="Goker M."/>
            <person name="Bristow J."/>
            <person name="Eisen J.A."/>
            <person name="Markowitz V."/>
            <person name="Hugenholtz P."/>
            <person name="Kyrpides N.C."/>
            <person name="Klenk H.P."/>
        </authorList>
    </citation>
    <scope>NUCLEOTIDE SEQUENCE [LARGE SCALE GENOMIC DNA]</scope>
    <source>
        <strain evidence="8">ATCC 51284 / DSM 12563 / 56-150</strain>
    </source>
</reference>
<dbReference type="Pfam" id="PF03652">
    <property type="entry name" value="RuvX"/>
    <property type="match status" value="1"/>
</dbReference>
<dbReference type="InterPro" id="IPR005227">
    <property type="entry name" value="YqgF"/>
</dbReference>
<dbReference type="InterPro" id="IPR012337">
    <property type="entry name" value="RNaseH-like_sf"/>
</dbReference>
<evidence type="ECO:0000313" key="8">
    <source>
        <dbReference type="Proteomes" id="UP000001915"/>
    </source>
</evidence>
<dbReference type="STRING" id="526224.Bmur_2800"/>
<name>D5U7S1_BRAM5</name>
<dbReference type="CDD" id="cd16964">
    <property type="entry name" value="YqgF"/>
    <property type="match status" value="1"/>
</dbReference>
<dbReference type="EMBL" id="CP001959">
    <property type="protein sequence ID" value="ADG72867.1"/>
    <property type="molecule type" value="Genomic_DNA"/>
</dbReference>
<dbReference type="SMART" id="SM00732">
    <property type="entry name" value="YqgFc"/>
    <property type="match status" value="1"/>
</dbReference>
<dbReference type="HOGENOM" id="CLU_098240_2_2_12"/>
<comment type="subcellular location">
    <subcellularLocation>
        <location evidence="5">Cytoplasm</location>
    </subcellularLocation>
</comment>
<dbReference type="GO" id="GO:0004518">
    <property type="term" value="F:nuclease activity"/>
    <property type="evidence" value="ECO:0007669"/>
    <property type="project" value="UniProtKB-KW"/>
</dbReference>
<gene>
    <name evidence="7" type="ordered locus">Bmur_2800</name>
</gene>
<dbReference type="Gene3D" id="3.30.420.140">
    <property type="entry name" value="YqgF/RNase H-like domain"/>
    <property type="match status" value="1"/>
</dbReference>
<feature type="domain" description="YqgF/RNase H-like" evidence="6">
    <location>
        <begin position="1"/>
        <end position="100"/>
    </location>
</feature>